<keyword evidence="2" id="KW-0812">Transmembrane</keyword>
<dbReference type="OrthoDB" id="4770059at2759"/>
<feature type="transmembrane region" description="Helical" evidence="2">
    <location>
        <begin position="208"/>
        <end position="228"/>
    </location>
</feature>
<evidence type="ECO:0000313" key="3">
    <source>
        <dbReference type="EMBL" id="CAF9903463.1"/>
    </source>
</evidence>
<accession>A0A8H3EF17</accession>
<evidence type="ECO:0000313" key="4">
    <source>
        <dbReference type="Proteomes" id="UP000664169"/>
    </source>
</evidence>
<feature type="region of interest" description="Disordered" evidence="1">
    <location>
        <begin position="162"/>
        <end position="197"/>
    </location>
</feature>
<reference evidence="3" key="1">
    <citation type="submission" date="2021-03" db="EMBL/GenBank/DDBJ databases">
        <authorList>
            <person name="Tagirdzhanova G."/>
        </authorList>
    </citation>
    <scope>NUCLEOTIDE SEQUENCE</scope>
</reference>
<dbReference type="EMBL" id="CAJPDQ010000001">
    <property type="protein sequence ID" value="CAF9903463.1"/>
    <property type="molecule type" value="Genomic_DNA"/>
</dbReference>
<evidence type="ECO:0000256" key="1">
    <source>
        <dbReference type="SAM" id="MobiDB-lite"/>
    </source>
</evidence>
<keyword evidence="2" id="KW-1133">Transmembrane helix</keyword>
<proteinExistence type="predicted"/>
<organism evidence="3 4">
    <name type="scientific">Gomphillus americanus</name>
    <dbReference type="NCBI Taxonomy" id="1940652"/>
    <lineage>
        <taxon>Eukaryota</taxon>
        <taxon>Fungi</taxon>
        <taxon>Dikarya</taxon>
        <taxon>Ascomycota</taxon>
        <taxon>Pezizomycotina</taxon>
        <taxon>Lecanoromycetes</taxon>
        <taxon>OSLEUM clade</taxon>
        <taxon>Ostropomycetidae</taxon>
        <taxon>Ostropales</taxon>
        <taxon>Graphidaceae</taxon>
        <taxon>Gomphilloideae</taxon>
        <taxon>Gomphillus</taxon>
    </lineage>
</organism>
<dbReference type="AlphaFoldDB" id="A0A8H3EF17"/>
<keyword evidence="4" id="KW-1185">Reference proteome</keyword>
<gene>
    <name evidence="3" type="ORF">GOMPHAMPRED_000279</name>
</gene>
<comment type="caution">
    <text evidence="3">The sequence shown here is derived from an EMBL/GenBank/DDBJ whole genome shotgun (WGS) entry which is preliminary data.</text>
</comment>
<evidence type="ECO:0000256" key="2">
    <source>
        <dbReference type="SAM" id="Phobius"/>
    </source>
</evidence>
<protein>
    <submittedName>
        <fullName evidence="3">Uncharacterized protein</fullName>
    </submittedName>
</protein>
<dbReference type="Proteomes" id="UP000664169">
    <property type="component" value="Unassembled WGS sequence"/>
</dbReference>
<name>A0A8H3EF17_9LECA</name>
<keyword evidence="2" id="KW-0472">Membrane</keyword>
<sequence>MSITSAATLPLTTIFTAPTSCFETITFGYPDGALRVAYDPACIPSGEQTLERTYAFSPALNCPSDYETVRDTTTVIGQATETRAICCPVLDSISGLSGYQFQYNYNTDNRPWYTTLGCTLELTKTMYLDVLDNGTIVHAIFTTGGVNAYSVQIAWQSSDLSTSSSTTLTSSTTPSATSSTTSPGALATSSTPAVPTTSDVGLSTGAKVAIGVVVPLTVIGLIIAIFLFRRYRQRRQPRELKHVDAYQQFSQDTSGVPLGELADRTKYPSQNQTQVSHVELPGEQQALFPRQQVNELPGGE</sequence>